<dbReference type="SMR" id="A2EYR1"/>
<dbReference type="EMBL" id="DS113543">
    <property type="protein sequence ID" value="EAY02208.1"/>
    <property type="molecule type" value="Genomic_DNA"/>
</dbReference>
<name>A2EYR1_TRIV3</name>
<evidence type="ECO:0000313" key="3">
    <source>
        <dbReference type="Proteomes" id="UP000001542"/>
    </source>
</evidence>
<dbReference type="GO" id="GO:0061025">
    <property type="term" value="P:membrane fusion"/>
    <property type="evidence" value="ECO:0000318"/>
    <property type="project" value="GO_Central"/>
</dbReference>
<evidence type="ECO:0000313" key="2">
    <source>
        <dbReference type="EMBL" id="EAY02208.1"/>
    </source>
</evidence>
<dbReference type="GO" id="GO:0005783">
    <property type="term" value="C:endoplasmic reticulum"/>
    <property type="evidence" value="ECO:0000318"/>
    <property type="project" value="GO_Central"/>
</dbReference>
<reference evidence="2" key="1">
    <citation type="submission" date="2006-10" db="EMBL/GenBank/DDBJ databases">
        <authorList>
            <person name="Amadeo P."/>
            <person name="Zhao Q."/>
            <person name="Wortman J."/>
            <person name="Fraser-Liggett C."/>
            <person name="Carlton J."/>
        </authorList>
    </citation>
    <scope>NUCLEOTIDE SEQUENCE</scope>
    <source>
        <strain evidence="2">G3</strain>
    </source>
</reference>
<dbReference type="RefSeq" id="XP_001314546.1">
    <property type="nucleotide sequence ID" value="XM_001314518.1"/>
</dbReference>
<dbReference type="VEuPathDB" id="TrichDB:TVAG_451080"/>
<organism evidence="2 3">
    <name type="scientific">Trichomonas vaginalis (strain ATCC PRA-98 / G3)</name>
    <dbReference type="NCBI Taxonomy" id="412133"/>
    <lineage>
        <taxon>Eukaryota</taxon>
        <taxon>Metamonada</taxon>
        <taxon>Parabasalia</taxon>
        <taxon>Trichomonadida</taxon>
        <taxon>Trichomonadidae</taxon>
        <taxon>Trichomonas</taxon>
    </lineage>
</organism>
<dbReference type="InParanoid" id="A2EYR1"/>
<feature type="coiled-coil region" evidence="1">
    <location>
        <begin position="27"/>
        <end position="299"/>
    </location>
</feature>
<accession>A2EYR1</accession>
<dbReference type="OrthoDB" id="10663965at2759"/>
<protein>
    <submittedName>
        <fullName evidence="2">Uncharacterized protein</fullName>
    </submittedName>
</protein>
<dbReference type="Proteomes" id="UP000001542">
    <property type="component" value="Unassembled WGS sequence"/>
</dbReference>
<gene>
    <name evidence="2" type="ORF">TVAG_451080</name>
</gene>
<dbReference type="KEGG" id="tva:4760042"/>
<dbReference type="Gene3D" id="1.20.5.1160">
    <property type="entry name" value="Vasodilator-stimulated phosphoprotein"/>
    <property type="match status" value="1"/>
</dbReference>
<dbReference type="VEuPathDB" id="TrichDB:TVAGG3_0866060"/>
<dbReference type="GO" id="GO:0048211">
    <property type="term" value="P:Golgi vesicle docking"/>
    <property type="evidence" value="ECO:0000318"/>
    <property type="project" value="GO_Central"/>
</dbReference>
<dbReference type="Gene3D" id="1.10.287.1490">
    <property type="match status" value="1"/>
</dbReference>
<feature type="coiled-coil region" evidence="1">
    <location>
        <begin position="559"/>
        <end position="860"/>
    </location>
</feature>
<dbReference type="GO" id="GO:0005795">
    <property type="term" value="C:Golgi stack"/>
    <property type="evidence" value="ECO:0000318"/>
    <property type="project" value="GO_Central"/>
</dbReference>
<dbReference type="PANTHER" id="PTHR47357">
    <property type="entry name" value="COP1-INTERACTIVE PROTEIN 1"/>
    <property type="match status" value="1"/>
</dbReference>
<keyword evidence="1" id="KW-0175">Coiled coil</keyword>
<proteinExistence type="predicted"/>
<dbReference type="STRING" id="5722.A2EYR1"/>
<sequence>MSDAELSECSYLTEMEDPTITAKDNQIRDLTFEKQRLEDLVKNLQSSLENVKTQLKDTISAVNSSQSVANEIQKLKKENGDLSARKEQLEKQVEILTNTSNDDSKKYSQEITSLTNQRDEAIANLEKSEERIAKLRKDRQELRSQVEEKDELLQAITEDYQKCKNQKKKLTQKLAAATEQISQLEQHKETIEFENQKLSNDRTTINSEIESLRLKIETAKSFNNDIEGSLKPLQDELQQKEDLITALEEQIDSQREELQEFSEERQKILEILQIMQKSLLEAESSFEQLQAENAQLKSRIRLGAKPAAKPFATQQEFEHLTLPYVGDLKARAQNILQLPQYTPFQRIQLIFNESAKAIQSLNEQVVIANKKAEASQKAFDNFTADQIIYSEICDALIEDLKKLAINQELINNCPLSEGNNQFLDFLNDKIEEMTQTIQREAIKDPKYVSSDFFFANDVKQREAAIKKLLHPEDSTLTLFSGQFLTNVFLQNQLAAVTAPLQLIENMTKSGALKGTQLSDVPHLIETLNVRVNHTTKMNKKLTNQLKKSQTHEMKLAQSENEKKTKISELTLQIDNLQNEIGILNVKLQVANNELLIKKNECGSLDQFAKEIRAGVEEKANDQKERTAKLEAALAQKTKECNELTLLLQDLKKSVDENTNTTIKRLMKNEENYLNQIEALNNQVEEYEEELQRRKKNAKNSMKTLKEQYDQSLKEMSQHYEEGKKNLEDTIASLREKADNAREMSKKLVENMSEVEKRNVQLTKENTELGQSLKALKTEQNNFKNAINKEKQQNKAQLAAQLMAVESKAQQQITEERRQAQKKVQELLSVAYDSIGVFYGADESEYDIEAYQQSIKSAREDLDKLRYFQSESTKPVQKQ</sequence>
<reference evidence="2" key="2">
    <citation type="journal article" date="2007" name="Science">
        <title>Draft genome sequence of the sexually transmitted pathogen Trichomonas vaginalis.</title>
        <authorList>
            <person name="Carlton J.M."/>
            <person name="Hirt R.P."/>
            <person name="Silva J.C."/>
            <person name="Delcher A.L."/>
            <person name="Schatz M."/>
            <person name="Zhao Q."/>
            <person name="Wortman J.R."/>
            <person name="Bidwell S.L."/>
            <person name="Alsmark U.C.M."/>
            <person name="Besteiro S."/>
            <person name="Sicheritz-Ponten T."/>
            <person name="Noel C.J."/>
            <person name="Dacks J.B."/>
            <person name="Foster P.G."/>
            <person name="Simillion C."/>
            <person name="Van de Peer Y."/>
            <person name="Miranda-Saavedra D."/>
            <person name="Barton G.J."/>
            <person name="Westrop G.D."/>
            <person name="Mueller S."/>
            <person name="Dessi D."/>
            <person name="Fiori P.L."/>
            <person name="Ren Q."/>
            <person name="Paulsen I."/>
            <person name="Zhang H."/>
            <person name="Bastida-Corcuera F.D."/>
            <person name="Simoes-Barbosa A."/>
            <person name="Brown M.T."/>
            <person name="Hayes R.D."/>
            <person name="Mukherjee M."/>
            <person name="Okumura C.Y."/>
            <person name="Schneider R."/>
            <person name="Smith A.J."/>
            <person name="Vanacova S."/>
            <person name="Villalvazo M."/>
            <person name="Haas B.J."/>
            <person name="Pertea M."/>
            <person name="Feldblyum T.V."/>
            <person name="Utterback T.R."/>
            <person name="Shu C.L."/>
            <person name="Osoegawa K."/>
            <person name="de Jong P.J."/>
            <person name="Hrdy I."/>
            <person name="Horvathova L."/>
            <person name="Zubacova Z."/>
            <person name="Dolezal P."/>
            <person name="Malik S.B."/>
            <person name="Logsdon J.M. Jr."/>
            <person name="Henze K."/>
            <person name="Gupta A."/>
            <person name="Wang C.C."/>
            <person name="Dunne R.L."/>
            <person name="Upcroft J.A."/>
            <person name="Upcroft P."/>
            <person name="White O."/>
            <person name="Salzberg S.L."/>
            <person name="Tang P."/>
            <person name="Chiu C.-H."/>
            <person name="Lee Y.-S."/>
            <person name="Embley T.M."/>
            <person name="Coombs G.H."/>
            <person name="Mottram J.C."/>
            <person name="Tachezy J."/>
            <person name="Fraser-Liggett C.M."/>
            <person name="Johnson P.J."/>
        </authorList>
    </citation>
    <scope>NUCLEOTIDE SEQUENCE [LARGE SCALE GENOMIC DNA]</scope>
    <source>
        <strain evidence="2">G3</strain>
    </source>
</reference>
<dbReference type="PANTHER" id="PTHR47357:SF1">
    <property type="entry name" value="SPINDLE POLE BODY COMPONENT 110"/>
    <property type="match status" value="1"/>
</dbReference>
<evidence type="ECO:0000256" key="1">
    <source>
        <dbReference type="SAM" id="Coils"/>
    </source>
</evidence>
<dbReference type="GO" id="GO:0012507">
    <property type="term" value="C:ER to Golgi transport vesicle membrane"/>
    <property type="evidence" value="ECO:0000318"/>
    <property type="project" value="GO_Central"/>
</dbReference>
<dbReference type="GO" id="GO:0006886">
    <property type="term" value="P:intracellular protein transport"/>
    <property type="evidence" value="ECO:0000318"/>
    <property type="project" value="GO_Central"/>
</dbReference>
<dbReference type="AlphaFoldDB" id="A2EYR1"/>
<keyword evidence="3" id="KW-1185">Reference proteome</keyword>
<dbReference type="GO" id="GO:0006888">
    <property type="term" value="P:endoplasmic reticulum to Golgi vesicle-mediated transport"/>
    <property type="evidence" value="ECO:0000318"/>
    <property type="project" value="GO_Central"/>
</dbReference>